<evidence type="ECO:0000256" key="1">
    <source>
        <dbReference type="ARBA" id="ARBA00004141"/>
    </source>
</evidence>
<sequence length="296" mass="33573">MKDSFSTFHPIVNFLYFTLVIVFSMIFMHPICLAISITLAFSYSIYLNGRKALKFNFLYMLPLLIMTALINPAFNHEGVTILTYLHNGNPLTLESITYGIASATMFVTVICWFSCYNAIMTSDKFIYLFGRIIPAMSLIFSMVLRFVPKFKAQLTIVSHAQRCIGRDVSNGSVIPRIMHGIRILSIMVTWMLENAIETADSMKSRGYGLQGRTAFSIFKWDSRDKAALIAIVVTGGYLIFGACTKALYFRYFPSMRSVDFSVFSMSVFVAYAILCAIPLSINVWEDYKWKSLQSNI</sequence>
<protein>
    <submittedName>
        <fullName evidence="6">Energy-coupling factor transport system permease protein</fullName>
    </submittedName>
</protein>
<evidence type="ECO:0000313" key="7">
    <source>
        <dbReference type="Proteomes" id="UP001267290"/>
    </source>
</evidence>
<evidence type="ECO:0000256" key="4">
    <source>
        <dbReference type="ARBA" id="ARBA00023136"/>
    </source>
</evidence>
<evidence type="ECO:0000256" key="5">
    <source>
        <dbReference type="SAM" id="Phobius"/>
    </source>
</evidence>
<reference evidence="6 7" key="1">
    <citation type="submission" date="2023-07" db="EMBL/GenBank/DDBJ databases">
        <title>Sorghum-associated microbial communities from plants grown in Nebraska, USA.</title>
        <authorList>
            <person name="Schachtman D."/>
        </authorList>
    </citation>
    <scope>NUCLEOTIDE SEQUENCE [LARGE SCALE GENOMIC DNA]</scope>
    <source>
        <strain evidence="6 7">CC258</strain>
    </source>
</reference>
<evidence type="ECO:0000256" key="3">
    <source>
        <dbReference type="ARBA" id="ARBA00022989"/>
    </source>
</evidence>
<comment type="caution">
    <text evidence="6">The sequence shown here is derived from an EMBL/GenBank/DDBJ whole genome shotgun (WGS) entry which is preliminary data.</text>
</comment>
<keyword evidence="4 5" id="KW-0472">Membrane</keyword>
<dbReference type="RefSeq" id="WP_310499523.1">
    <property type="nucleotide sequence ID" value="NZ_JAVDSB010000004.1"/>
</dbReference>
<keyword evidence="2 5" id="KW-0812">Transmembrane</keyword>
<evidence type="ECO:0000256" key="2">
    <source>
        <dbReference type="ARBA" id="ARBA00022692"/>
    </source>
</evidence>
<dbReference type="CDD" id="cd16914">
    <property type="entry name" value="EcfT"/>
    <property type="match status" value="1"/>
</dbReference>
<proteinExistence type="predicted"/>
<feature type="transmembrane region" description="Helical" evidence="5">
    <location>
        <begin position="57"/>
        <end position="75"/>
    </location>
</feature>
<dbReference type="InterPro" id="IPR003339">
    <property type="entry name" value="ABC/ECF_trnsptr_transmembrane"/>
</dbReference>
<accession>A0ABU1NWX3</accession>
<evidence type="ECO:0000313" key="6">
    <source>
        <dbReference type="EMBL" id="MDR6551973.1"/>
    </source>
</evidence>
<comment type="subcellular location">
    <subcellularLocation>
        <location evidence="1">Membrane</location>
        <topology evidence="1">Multi-pass membrane protein</topology>
    </subcellularLocation>
</comment>
<organism evidence="6 7">
    <name type="scientific">Paenibacillus qinlingensis</name>
    <dbReference type="NCBI Taxonomy" id="1837343"/>
    <lineage>
        <taxon>Bacteria</taxon>
        <taxon>Bacillati</taxon>
        <taxon>Bacillota</taxon>
        <taxon>Bacilli</taxon>
        <taxon>Bacillales</taxon>
        <taxon>Paenibacillaceae</taxon>
        <taxon>Paenibacillus</taxon>
    </lineage>
</organism>
<name>A0ABU1NWX3_9BACL</name>
<dbReference type="Proteomes" id="UP001267290">
    <property type="component" value="Unassembled WGS sequence"/>
</dbReference>
<gene>
    <name evidence="6" type="ORF">J2736_003162</name>
</gene>
<feature type="transmembrane region" description="Helical" evidence="5">
    <location>
        <begin position="260"/>
        <end position="281"/>
    </location>
</feature>
<keyword evidence="3 5" id="KW-1133">Transmembrane helix</keyword>
<keyword evidence="7" id="KW-1185">Reference proteome</keyword>
<feature type="transmembrane region" description="Helical" evidence="5">
    <location>
        <begin position="95"/>
        <end position="113"/>
    </location>
</feature>
<feature type="transmembrane region" description="Helical" evidence="5">
    <location>
        <begin position="14"/>
        <end position="45"/>
    </location>
</feature>
<feature type="transmembrane region" description="Helical" evidence="5">
    <location>
        <begin position="226"/>
        <end position="248"/>
    </location>
</feature>
<feature type="transmembrane region" description="Helical" evidence="5">
    <location>
        <begin position="125"/>
        <end position="147"/>
    </location>
</feature>
<dbReference type="EMBL" id="JAVDSB010000004">
    <property type="protein sequence ID" value="MDR6551973.1"/>
    <property type="molecule type" value="Genomic_DNA"/>
</dbReference>